<keyword evidence="7" id="KW-0016">Alginate biosynthesis</keyword>
<accession>U5N560</accession>
<reference evidence="9 10" key="1">
    <citation type="journal article" date="2013" name="Genome Biol.">
        <title>Genomic analysis reveals key aspects of prokaryotic symbiosis in the phototrophic consortium "Chlorochromatium aggregatum".</title>
        <authorList>
            <person name="Liu Z."/>
            <person name="Muller J."/>
            <person name="Li T."/>
            <person name="Alvey R.M."/>
            <person name="Vogl K."/>
            <person name="Frigaard N.U."/>
            <person name="Rockwell N.C."/>
            <person name="Boyd E.S."/>
            <person name="Tomsho L.P."/>
            <person name="Schuster S.C."/>
            <person name="Henke P."/>
            <person name="Rohde M."/>
            <person name="Overmann J."/>
            <person name="Bryant D.A."/>
        </authorList>
    </citation>
    <scope>NUCLEOTIDE SEQUENCE [LARGE SCALE GENOMIC DNA]</scope>
    <source>
        <strain evidence="9">CR</strain>
    </source>
</reference>
<comment type="pathway">
    <text evidence="2">Glycan biosynthesis; alginate biosynthesis.</text>
</comment>
<evidence type="ECO:0000256" key="7">
    <source>
        <dbReference type="ARBA" id="ARBA00022841"/>
    </source>
</evidence>
<keyword evidence="10" id="KW-1185">Reference proteome</keyword>
<dbReference type="EMBL" id="CP004885">
    <property type="protein sequence ID" value="AGX86482.1"/>
    <property type="molecule type" value="Genomic_DNA"/>
</dbReference>
<keyword evidence="6" id="KW-0574">Periplasm</keyword>
<dbReference type="eggNOG" id="ENOG5032XR5">
    <property type="taxonomic scope" value="Bacteria"/>
</dbReference>
<organism evidence="9 10">
    <name type="scientific">Candidatus Symbiobacter mobilis CR</name>
    <dbReference type="NCBI Taxonomy" id="946483"/>
    <lineage>
        <taxon>Bacteria</taxon>
        <taxon>Pseudomonadati</taxon>
        <taxon>Pseudomonadota</taxon>
        <taxon>Betaproteobacteria</taxon>
        <taxon>Burkholderiales</taxon>
        <taxon>Comamonadaceae</taxon>
    </lineage>
</organism>
<evidence type="ECO:0000256" key="1">
    <source>
        <dbReference type="ARBA" id="ARBA00004418"/>
    </source>
</evidence>
<dbReference type="STRING" id="946483.Cenrod_0359"/>
<evidence type="ECO:0000313" key="9">
    <source>
        <dbReference type="EMBL" id="AGX86482.1"/>
    </source>
</evidence>
<comment type="subcellular location">
    <subcellularLocation>
        <location evidence="1">Periplasm</location>
    </subcellularLocation>
</comment>
<evidence type="ECO:0000256" key="3">
    <source>
        <dbReference type="ARBA" id="ARBA00010033"/>
    </source>
</evidence>
<dbReference type="AlphaFoldDB" id="U5N560"/>
<protein>
    <recommendedName>
        <fullName evidence="4">Alginate biosynthesis protein AlgF</fullName>
    </recommendedName>
</protein>
<evidence type="ECO:0000256" key="4">
    <source>
        <dbReference type="ARBA" id="ARBA00013964"/>
    </source>
</evidence>
<evidence type="ECO:0000256" key="6">
    <source>
        <dbReference type="ARBA" id="ARBA00022764"/>
    </source>
</evidence>
<name>U5N560_9BURK</name>
<feature type="signal peptide" evidence="8">
    <location>
        <begin position="1"/>
        <end position="26"/>
    </location>
</feature>
<dbReference type="HOGENOM" id="CLU_1198016_0_0_4"/>
<sequence>MLHLSHPQRIVSWICCALLGSTGAQAQPAGQLYDPVPPADSAYLRYVLSAVQGSLEVSLGDAVHGVDAQKVSAYRIVRAGSHRVGVRAAGSRSPYRYIDVELTPSGATTLVFPDAAGSQPPLRFQDQANTNRLKARITLYHLADKAGPVHLQAGTRTVFSNVAFGKTASMQVNPVSVTFDAMDAGNPTNKLATASVSLQQGGTYSLFLLPGTLHPTLLTLQNQTERYTPKP</sequence>
<dbReference type="Proteomes" id="UP000017184">
    <property type="component" value="Chromosome"/>
</dbReference>
<dbReference type="KEGG" id="cbx:Cenrod_0359"/>
<gene>
    <name evidence="9" type="ORF">Cenrod_0359</name>
</gene>
<dbReference type="GO" id="GO:0042597">
    <property type="term" value="C:periplasmic space"/>
    <property type="evidence" value="ECO:0007669"/>
    <property type="project" value="UniProtKB-SubCell"/>
</dbReference>
<dbReference type="UniPathway" id="UPA00286"/>
<evidence type="ECO:0000256" key="5">
    <source>
        <dbReference type="ARBA" id="ARBA00022729"/>
    </source>
</evidence>
<evidence type="ECO:0000313" key="10">
    <source>
        <dbReference type="Proteomes" id="UP000017184"/>
    </source>
</evidence>
<evidence type="ECO:0000256" key="8">
    <source>
        <dbReference type="SAM" id="SignalP"/>
    </source>
</evidence>
<dbReference type="RefSeq" id="WP_022771303.1">
    <property type="nucleotide sequence ID" value="NC_022576.1"/>
</dbReference>
<proteinExistence type="inferred from homology"/>
<dbReference type="InterPro" id="IPR035422">
    <property type="entry name" value="AlgF"/>
</dbReference>
<dbReference type="Pfam" id="PF11182">
    <property type="entry name" value="AlgF"/>
    <property type="match status" value="1"/>
</dbReference>
<dbReference type="GO" id="GO:0042121">
    <property type="term" value="P:alginic acid biosynthetic process"/>
    <property type="evidence" value="ECO:0007669"/>
    <property type="project" value="UniProtKB-UniPathway"/>
</dbReference>
<feature type="chain" id="PRO_5004662877" description="Alginate biosynthesis protein AlgF" evidence="8">
    <location>
        <begin position="27"/>
        <end position="231"/>
    </location>
</feature>
<evidence type="ECO:0000256" key="2">
    <source>
        <dbReference type="ARBA" id="ARBA00005182"/>
    </source>
</evidence>
<keyword evidence="5 8" id="KW-0732">Signal</keyword>
<comment type="similarity">
    <text evidence="3">Belongs to the AlgF family.</text>
</comment>